<gene>
    <name evidence="2" type="ORF">GSTENG00030035001</name>
</gene>
<organism evidence="2">
    <name type="scientific">Tetraodon nigroviridis</name>
    <name type="common">Spotted green pufferfish</name>
    <name type="synonym">Chelonodon nigroviridis</name>
    <dbReference type="NCBI Taxonomy" id="99883"/>
    <lineage>
        <taxon>Eukaryota</taxon>
        <taxon>Metazoa</taxon>
        <taxon>Chordata</taxon>
        <taxon>Craniata</taxon>
        <taxon>Vertebrata</taxon>
        <taxon>Euteleostomi</taxon>
        <taxon>Actinopterygii</taxon>
        <taxon>Neopterygii</taxon>
        <taxon>Teleostei</taxon>
        <taxon>Neoteleostei</taxon>
        <taxon>Acanthomorphata</taxon>
        <taxon>Eupercaria</taxon>
        <taxon>Tetraodontiformes</taxon>
        <taxon>Tetradontoidea</taxon>
        <taxon>Tetraodontidae</taxon>
        <taxon>Tetraodon</taxon>
    </lineage>
</organism>
<comment type="caution">
    <text evidence="2">The sequence shown here is derived from an EMBL/GenBank/DDBJ whole genome shotgun (WGS) entry which is preliminary data.</text>
</comment>
<dbReference type="EMBL" id="CAAE01015002">
    <property type="protein sequence ID" value="CAG08911.1"/>
    <property type="molecule type" value="Genomic_DNA"/>
</dbReference>
<evidence type="ECO:0000313" key="2">
    <source>
        <dbReference type="EMBL" id="CAG08911.1"/>
    </source>
</evidence>
<reference evidence="2" key="1">
    <citation type="journal article" date="2004" name="Nature">
        <title>Genome duplication in the teleost fish Tetraodon nigroviridis reveals the early vertebrate proto-karyotype.</title>
        <authorList>
            <person name="Jaillon O."/>
            <person name="Aury J.-M."/>
            <person name="Brunet F."/>
            <person name="Petit J.-L."/>
            <person name="Stange-Thomann N."/>
            <person name="Mauceli E."/>
            <person name="Bouneau L."/>
            <person name="Fischer C."/>
            <person name="Ozouf-Costaz C."/>
            <person name="Bernot A."/>
            <person name="Nicaud S."/>
            <person name="Jaffe D."/>
            <person name="Fisher S."/>
            <person name="Lutfalla G."/>
            <person name="Dossat C."/>
            <person name="Segurens B."/>
            <person name="Dasilva C."/>
            <person name="Salanoubat M."/>
            <person name="Levy M."/>
            <person name="Boudet N."/>
            <person name="Castellano S."/>
            <person name="Anthouard V."/>
            <person name="Jubin C."/>
            <person name="Castelli V."/>
            <person name="Katinka M."/>
            <person name="Vacherie B."/>
            <person name="Biemont C."/>
            <person name="Skalli Z."/>
            <person name="Cattolico L."/>
            <person name="Poulain J."/>
            <person name="De Berardinis V."/>
            <person name="Cruaud C."/>
            <person name="Duprat S."/>
            <person name="Brottier P."/>
            <person name="Coutanceau J.-P."/>
            <person name="Gouzy J."/>
            <person name="Parra G."/>
            <person name="Lardier G."/>
            <person name="Chapple C."/>
            <person name="McKernan K.J."/>
            <person name="McEwan P."/>
            <person name="Bosak S."/>
            <person name="Kellis M."/>
            <person name="Volff J.-N."/>
            <person name="Guigo R."/>
            <person name="Zody M.C."/>
            <person name="Mesirov J."/>
            <person name="Lindblad-Toh K."/>
            <person name="Birren B."/>
            <person name="Nusbaum C."/>
            <person name="Kahn D."/>
            <person name="Robinson-Rechavi M."/>
            <person name="Laudet V."/>
            <person name="Schachter V."/>
            <person name="Quetier F."/>
            <person name="Saurin W."/>
            <person name="Scarpelli C."/>
            <person name="Wincker P."/>
            <person name="Lander E.S."/>
            <person name="Weissenbach J."/>
            <person name="Roest Crollius H."/>
        </authorList>
    </citation>
    <scope>NUCLEOTIDE SEQUENCE [LARGE SCALE GENOMIC DNA]</scope>
</reference>
<dbReference type="KEGG" id="tng:GSTEN00030035G001"/>
<sequence length="77" mass="8486">MASCKQHRHKKRILAGENGAGSTEARRETWQTPLFIAPAEATSRKWTVLRGYTADPCGGFRWNPSSRGGENINSLAV</sequence>
<proteinExistence type="predicted"/>
<accession>Q4RRS1</accession>
<name>Q4RRS1_TETNG</name>
<reference evidence="2" key="2">
    <citation type="submission" date="2004-02" db="EMBL/GenBank/DDBJ databases">
        <authorList>
            <consortium name="Genoscope"/>
            <consortium name="Whitehead Institute Centre for Genome Research"/>
        </authorList>
    </citation>
    <scope>NUCLEOTIDE SEQUENCE</scope>
</reference>
<feature type="region of interest" description="Disordered" evidence="1">
    <location>
        <begin position="1"/>
        <end position="26"/>
    </location>
</feature>
<evidence type="ECO:0000256" key="1">
    <source>
        <dbReference type="SAM" id="MobiDB-lite"/>
    </source>
</evidence>
<dbReference type="AlphaFoldDB" id="Q4RRS1"/>
<feature type="compositionally biased region" description="Basic residues" evidence="1">
    <location>
        <begin position="1"/>
        <end position="13"/>
    </location>
</feature>
<protein>
    <submittedName>
        <fullName evidence="2">(spotted green pufferfish) hypothetical protein</fullName>
    </submittedName>
</protein>